<evidence type="ECO:0008006" key="3">
    <source>
        <dbReference type="Google" id="ProtNLM"/>
    </source>
</evidence>
<dbReference type="AlphaFoldDB" id="A0A9D2HF45"/>
<reference evidence="1" key="1">
    <citation type="journal article" date="2021" name="PeerJ">
        <title>Extensive microbial diversity within the chicken gut microbiome revealed by metagenomics and culture.</title>
        <authorList>
            <person name="Gilroy R."/>
            <person name="Ravi A."/>
            <person name="Getino M."/>
            <person name="Pursley I."/>
            <person name="Horton D.L."/>
            <person name="Alikhan N.F."/>
            <person name="Baker D."/>
            <person name="Gharbi K."/>
            <person name="Hall N."/>
            <person name="Watson M."/>
            <person name="Adriaenssens E.M."/>
            <person name="Foster-Nyarko E."/>
            <person name="Jarju S."/>
            <person name="Secka A."/>
            <person name="Antonio M."/>
            <person name="Oren A."/>
            <person name="Chaudhuri R.R."/>
            <person name="La Ragione R."/>
            <person name="Hildebrand F."/>
            <person name="Pallen M.J."/>
        </authorList>
    </citation>
    <scope>NUCLEOTIDE SEQUENCE</scope>
    <source>
        <strain evidence="1">CHK178-16964</strain>
    </source>
</reference>
<comment type="caution">
    <text evidence="1">The sequence shown here is derived from an EMBL/GenBank/DDBJ whole genome shotgun (WGS) entry which is preliminary data.</text>
</comment>
<accession>A0A9D2HF45</accession>
<sequence length="252" mass="28409">MKTLFFLPPIMPLNEENIFAAPSYTGQWIAGRNGRTFLRDDGSEPFDQWEVIDGKYYYFDKNGVCLTDTLAPDGKSLDKNGVWTAGGFQMIHIYEEYSLSTGIRADRTTLQDTGLCRFTDRSEGEIFAVLDGGLACRRDVQSDDSLYYSFPPWPGAFFRMEKTAGPVRKCRNIYGPFAAFFSCSGSDIITCSQLERALDLCAPISIKKNRGENRHYATFSYRHCLFYIFLCTADGIFMGNSAISATADIFRL</sequence>
<gene>
    <name evidence="1" type="ORF">IAA07_02380</name>
</gene>
<dbReference type="Proteomes" id="UP000823900">
    <property type="component" value="Unassembled WGS sequence"/>
</dbReference>
<dbReference type="EMBL" id="DWZA01000021">
    <property type="protein sequence ID" value="HJA70410.1"/>
    <property type="molecule type" value="Genomic_DNA"/>
</dbReference>
<organism evidence="1 2">
    <name type="scientific">Candidatus Lachnoclostridium stercoravium</name>
    <dbReference type="NCBI Taxonomy" id="2838633"/>
    <lineage>
        <taxon>Bacteria</taxon>
        <taxon>Bacillati</taxon>
        <taxon>Bacillota</taxon>
        <taxon>Clostridia</taxon>
        <taxon>Lachnospirales</taxon>
        <taxon>Lachnospiraceae</taxon>
    </lineage>
</organism>
<dbReference type="Gene3D" id="2.10.270.10">
    <property type="entry name" value="Cholin Binding"/>
    <property type="match status" value="1"/>
</dbReference>
<name>A0A9D2HF45_9FIRM</name>
<dbReference type="SUPFAM" id="SSF69360">
    <property type="entry name" value="Cell wall binding repeat"/>
    <property type="match status" value="1"/>
</dbReference>
<proteinExistence type="predicted"/>
<evidence type="ECO:0000313" key="1">
    <source>
        <dbReference type="EMBL" id="HJA70410.1"/>
    </source>
</evidence>
<protein>
    <recommendedName>
        <fullName evidence="3">Cell wall binding repeat-containing protein</fullName>
    </recommendedName>
</protein>
<reference evidence="1" key="2">
    <citation type="submission" date="2021-04" db="EMBL/GenBank/DDBJ databases">
        <authorList>
            <person name="Gilroy R."/>
        </authorList>
    </citation>
    <scope>NUCLEOTIDE SEQUENCE</scope>
    <source>
        <strain evidence="1">CHK178-16964</strain>
    </source>
</reference>
<evidence type="ECO:0000313" key="2">
    <source>
        <dbReference type="Proteomes" id="UP000823900"/>
    </source>
</evidence>